<dbReference type="CDD" id="cd06170">
    <property type="entry name" value="LuxR_C_like"/>
    <property type="match status" value="1"/>
</dbReference>
<feature type="domain" description="HTH luxR-type" evidence="3">
    <location>
        <begin position="890"/>
        <end position="955"/>
    </location>
</feature>
<dbReference type="Gene3D" id="1.10.10.10">
    <property type="entry name" value="Winged helix-like DNA-binding domain superfamily/Winged helix DNA-binding domain"/>
    <property type="match status" value="1"/>
</dbReference>
<keyword evidence="2" id="KW-0067">ATP-binding</keyword>
<dbReference type="SUPFAM" id="SSF52540">
    <property type="entry name" value="P-loop containing nucleoside triphosphate hydrolases"/>
    <property type="match status" value="1"/>
</dbReference>
<dbReference type="PANTHER" id="PTHR16305:SF35">
    <property type="entry name" value="TRANSCRIPTIONAL ACTIVATOR DOMAIN"/>
    <property type="match status" value="1"/>
</dbReference>
<dbReference type="EMBL" id="JAXAVX010000003">
    <property type="protein sequence ID" value="MDX8151553.1"/>
    <property type="molecule type" value="Genomic_DNA"/>
</dbReference>
<dbReference type="InterPro" id="IPR016032">
    <property type="entry name" value="Sig_transdc_resp-reg_C-effctor"/>
</dbReference>
<accession>A0ABU4VIF3</accession>
<organism evidence="4 5">
    <name type="scientific">Patulibacter brassicae</name>
    <dbReference type="NCBI Taxonomy" id="1705717"/>
    <lineage>
        <taxon>Bacteria</taxon>
        <taxon>Bacillati</taxon>
        <taxon>Actinomycetota</taxon>
        <taxon>Thermoleophilia</taxon>
        <taxon>Solirubrobacterales</taxon>
        <taxon>Patulibacteraceae</taxon>
        <taxon>Patulibacter</taxon>
    </lineage>
</organism>
<sequence>MEDRSTRAPLVGRAAELEQAVAAIAAVRDGAGRVLVVSGDPGIGKTALLDAIADEARAAGLAVLAGRATEHETDVPLGLAIDALDGELDRLDDAPRAALAADLGDVLPSLAPPGARTGGGRPGPAPAAAARRFHVHRALRDVLEQLAGRHGTVVVLDDLHWADEGSLQWVTHLLRRPPRTPALLVLALRPAPRPLARLLDALRNGVPGAHLELRPLPDEDAAALLRDVDVDAGDRPAIVREAGGNPLFLQELARVGAADDRLPPTILAAVELEVSALDPAARALLEGAAVAGDPFDVELAAATAGLGVGAADDALDAIAAADLVRPEPQRPTLLRFRHPLVRRAVYDAMAPGARRTAHGRAVTALTARGVGAAGLAHHVERVARVGDADAAATLVAAARASAGRAPATSARHLGSALALLPGAPPQERADLLAEQASALSATGRHGEARAALLEALELLPPALVERRVRITAALCSVDHVRARHEDALTRLRSELAALPEDVPEELRALGRFALATSCVYLPDEEGLEAWAGRAAPALREVDPATALCDDALVLIARRWRGRTDGLETLRAAVLERLAALDPAIRRSRSDVLVYLGQAEALAERNVEALRLVDEGLATLAAGGDDAALVPLSQLRVQALLALGDARRGREAVALAEDAARLQEADYGIAYALAARAELCRLDGDREDVERAAAEWPALAGRIGDIGLARTAQVTFALVQTVDDPERRAERLAAIAGARFERLEPEFATTRVLPFHVRALLASGRRPAAEAAAALLAERAAALALPGGRAAAALVRAEIALDGSAPDASAALRLAEEAAAGAAERGFGELRFHADLVAARALALAGERDAAVGRLRAAADRATAVAAWALRDAAASELRRLGARLPAALRVAGERGELTEREEQVAELVAAGRSNKEVAKLLFLSPKTVEHTLSRVYAKLGVRSRTELAATRPALARSAAGVRG</sequence>
<name>A0ABU4VIF3_9ACTN</name>
<proteinExistence type="predicted"/>
<dbReference type="PANTHER" id="PTHR16305">
    <property type="entry name" value="TESTICULAR SOLUBLE ADENYLYL CYCLASE"/>
    <property type="match status" value="1"/>
</dbReference>
<dbReference type="Gene3D" id="3.40.50.300">
    <property type="entry name" value="P-loop containing nucleotide triphosphate hydrolases"/>
    <property type="match status" value="1"/>
</dbReference>
<dbReference type="SMART" id="SM00421">
    <property type="entry name" value="HTH_LUXR"/>
    <property type="match status" value="1"/>
</dbReference>
<dbReference type="SUPFAM" id="SSF46894">
    <property type="entry name" value="C-terminal effector domain of the bipartite response regulators"/>
    <property type="match status" value="1"/>
</dbReference>
<dbReference type="Proteomes" id="UP001277761">
    <property type="component" value="Unassembled WGS sequence"/>
</dbReference>
<dbReference type="Pfam" id="PF00196">
    <property type="entry name" value="GerE"/>
    <property type="match status" value="1"/>
</dbReference>
<evidence type="ECO:0000256" key="2">
    <source>
        <dbReference type="ARBA" id="ARBA00022840"/>
    </source>
</evidence>
<evidence type="ECO:0000256" key="1">
    <source>
        <dbReference type="ARBA" id="ARBA00022741"/>
    </source>
</evidence>
<keyword evidence="1" id="KW-0547">Nucleotide-binding</keyword>
<dbReference type="PROSITE" id="PS50043">
    <property type="entry name" value="HTH_LUXR_2"/>
    <property type="match status" value="1"/>
</dbReference>
<dbReference type="InterPro" id="IPR000792">
    <property type="entry name" value="Tscrpt_reg_LuxR_C"/>
</dbReference>
<dbReference type="InterPro" id="IPR041664">
    <property type="entry name" value="AAA_16"/>
</dbReference>
<evidence type="ECO:0000313" key="5">
    <source>
        <dbReference type="Proteomes" id="UP001277761"/>
    </source>
</evidence>
<protein>
    <submittedName>
        <fullName evidence="4">AAA family ATPase</fullName>
    </submittedName>
</protein>
<dbReference type="Pfam" id="PF13191">
    <property type="entry name" value="AAA_16"/>
    <property type="match status" value="1"/>
</dbReference>
<gene>
    <name evidence="4" type="ORF">SK069_08125</name>
</gene>
<dbReference type="RefSeq" id="WP_319953708.1">
    <property type="nucleotide sequence ID" value="NZ_JAXAVX010000003.1"/>
</dbReference>
<evidence type="ECO:0000259" key="3">
    <source>
        <dbReference type="PROSITE" id="PS50043"/>
    </source>
</evidence>
<reference evidence="4 5" key="1">
    <citation type="submission" date="2023-11" db="EMBL/GenBank/DDBJ databases">
        <authorList>
            <person name="Xu M."/>
            <person name="Jiang T."/>
        </authorList>
    </citation>
    <scope>NUCLEOTIDE SEQUENCE [LARGE SCALE GENOMIC DNA]</scope>
    <source>
        <strain evidence="4 5">SD</strain>
    </source>
</reference>
<evidence type="ECO:0000313" key="4">
    <source>
        <dbReference type="EMBL" id="MDX8151553.1"/>
    </source>
</evidence>
<keyword evidence="5" id="KW-1185">Reference proteome</keyword>
<dbReference type="InterPro" id="IPR027417">
    <property type="entry name" value="P-loop_NTPase"/>
</dbReference>
<dbReference type="InterPro" id="IPR036388">
    <property type="entry name" value="WH-like_DNA-bd_sf"/>
</dbReference>
<dbReference type="PRINTS" id="PR00038">
    <property type="entry name" value="HTHLUXR"/>
</dbReference>
<comment type="caution">
    <text evidence="4">The sequence shown here is derived from an EMBL/GenBank/DDBJ whole genome shotgun (WGS) entry which is preliminary data.</text>
</comment>